<feature type="domain" description="Glycosyl hydrolase family 32 N-terminal" evidence="5">
    <location>
        <begin position="224"/>
        <end position="390"/>
    </location>
</feature>
<keyword evidence="2" id="KW-0378">Hydrolase</keyword>
<dbReference type="Pfam" id="PF00251">
    <property type="entry name" value="Glyco_hydro_32N"/>
    <property type="match status" value="1"/>
</dbReference>
<dbReference type="PROSITE" id="PS51257">
    <property type="entry name" value="PROKAR_LIPOPROTEIN"/>
    <property type="match status" value="1"/>
</dbReference>
<evidence type="ECO:0000313" key="6">
    <source>
        <dbReference type="EMBL" id="HGT49006.1"/>
    </source>
</evidence>
<dbReference type="GO" id="GO:0016798">
    <property type="term" value="F:hydrolase activity, acting on glycosyl bonds"/>
    <property type="evidence" value="ECO:0007669"/>
    <property type="project" value="UniProtKB-KW"/>
</dbReference>
<evidence type="ECO:0000256" key="4">
    <source>
        <dbReference type="SAM" id="SignalP"/>
    </source>
</evidence>
<proteinExistence type="inferred from homology"/>
<dbReference type="PANTHER" id="PTHR35279:SF1">
    <property type="entry name" value="ARABINANASE_LEVANSUCRASE_INVERTASE"/>
    <property type="match status" value="1"/>
</dbReference>
<reference evidence="6" key="1">
    <citation type="journal article" date="2020" name="mSystems">
        <title>Genome- and Community-Level Interaction Insights into Carbon Utilization and Element Cycling Functions of Hydrothermarchaeota in Hydrothermal Sediment.</title>
        <authorList>
            <person name="Zhou Z."/>
            <person name="Liu Y."/>
            <person name="Xu W."/>
            <person name="Pan J."/>
            <person name="Luo Z.H."/>
            <person name="Li M."/>
        </authorList>
    </citation>
    <scope>NUCLEOTIDE SEQUENCE [LARGE SCALE GENOMIC DNA]</scope>
    <source>
        <strain evidence="6">SpSt-500</strain>
    </source>
</reference>
<feature type="signal peptide" evidence="4">
    <location>
        <begin position="1"/>
        <end position="18"/>
    </location>
</feature>
<evidence type="ECO:0000256" key="1">
    <source>
        <dbReference type="ARBA" id="ARBA00009902"/>
    </source>
</evidence>
<feature type="chain" id="PRO_5032608142" description="Glycosyl hydrolase family 32 N-terminal domain-containing protein" evidence="4">
    <location>
        <begin position="19"/>
        <end position="435"/>
    </location>
</feature>
<dbReference type="EMBL" id="DSVI01000024">
    <property type="protein sequence ID" value="HGT49006.1"/>
    <property type="molecule type" value="Genomic_DNA"/>
</dbReference>
<dbReference type="AlphaFoldDB" id="A0A832G847"/>
<dbReference type="Gene3D" id="2.115.10.20">
    <property type="entry name" value="Glycosyl hydrolase domain, family 43"/>
    <property type="match status" value="3"/>
</dbReference>
<keyword evidence="4" id="KW-0732">Signal</keyword>
<gene>
    <name evidence="6" type="ORF">ENS56_13300</name>
</gene>
<dbReference type="SUPFAM" id="SSF75005">
    <property type="entry name" value="Arabinanase/levansucrase/invertase"/>
    <property type="match status" value="1"/>
</dbReference>
<accession>A0A832G847</accession>
<evidence type="ECO:0000256" key="2">
    <source>
        <dbReference type="ARBA" id="ARBA00022801"/>
    </source>
</evidence>
<organism evidence="6">
    <name type="scientific">Ignavibacterium album</name>
    <dbReference type="NCBI Taxonomy" id="591197"/>
    <lineage>
        <taxon>Bacteria</taxon>
        <taxon>Pseudomonadati</taxon>
        <taxon>Ignavibacteriota</taxon>
        <taxon>Ignavibacteria</taxon>
        <taxon>Ignavibacteriales</taxon>
        <taxon>Ignavibacteriaceae</taxon>
        <taxon>Ignavibacterium</taxon>
    </lineage>
</organism>
<protein>
    <recommendedName>
        <fullName evidence="5">Glycosyl hydrolase family 32 N-terminal domain-containing protein</fullName>
    </recommendedName>
</protein>
<dbReference type="InterPro" id="IPR013148">
    <property type="entry name" value="Glyco_hydro_32_N"/>
</dbReference>
<evidence type="ECO:0000256" key="3">
    <source>
        <dbReference type="ARBA" id="ARBA00023295"/>
    </source>
</evidence>
<comment type="caution">
    <text evidence="6">The sequence shown here is derived from an EMBL/GenBank/DDBJ whole genome shotgun (WGS) entry which is preliminary data.</text>
</comment>
<keyword evidence="3" id="KW-0326">Glycosidase</keyword>
<dbReference type="InterPro" id="IPR023296">
    <property type="entry name" value="Glyco_hydro_beta-prop_sf"/>
</dbReference>
<evidence type="ECO:0000259" key="5">
    <source>
        <dbReference type="Pfam" id="PF00251"/>
    </source>
</evidence>
<name>A0A832G847_9BACT</name>
<comment type="similarity">
    <text evidence="1">Belongs to the glycosyl hydrolase 32 family.</text>
</comment>
<sequence length="435" mass="48361">MKALAILLLILLSILSFSCSDQSNLINNKESGKILLKIDRANAPSSVTLITATLSREGYSNITSTLNLLSDSTADLLMDNIPAGNWHLKVDAMNDSMVVLYTGETDVNILAGFVTNINLNLIPTGQGTGSIYIYVTWGGTNINYQWIDNPTNPVLQSSGNYFDNYGVAQPVIIYDENKYKMWYHGDGGNAKKYVLYAESSDGKNWVKHPVPVLSPGAAGSWDSWAVQPCIVIKESGIYKMYYTGYSNQYDPWFIGMATSVDGINWTKKPNPILSSGSGWEYQISASSIIKKNNQYYLYYNGRNAAYNEKIGLAISNDGINFTKYSGNPILTNDKPWEGSGVMCPIIYQENNIYKMVYMSAQGTGFGLAQSSDGINWTKDPQNPFFRKDQTANGWGNSNIAYPNVVRVNNDFRIYYSGAANSYNPYYKIGFLKRTN</sequence>
<dbReference type="PANTHER" id="PTHR35279">
    <property type="match status" value="1"/>
</dbReference>